<dbReference type="CDD" id="cd02440">
    <property type="entry name" value="AdoMet_MTases"/>
    <property type="match status" value="1"/>
</dbReference>
<comment type="caution">
    <text evidence="2">The sequence shown here is derived from an EMBL/GenBank/DDBJ whole genome shotgun (WGS) entry which is preliminary data.</text>
</comment>
<dbReference type="Gene3D" id="3.40.50.150">
    <property type="entry name" value="Vaccinia Virus protein VP39"/>
    <property type="match status" value="1"/>
</dbReference>
<dbReference type="EMBL" id="SSHH01000002">
    <property type="protein sequence ID" value="TIX50726.1"/>
    <property type="molecule type" value="Genomic_DNA"/>
</dbReference>
<dbReference type="OrthoDB" id="9777830at2"/>
<dbReference type="InterPro" id="IPR029063">
    <property type="entry name" value="SAM-dependent_MTases_sf"/>
</dbReference>
<gene>
    <name evidence="2" type="ORF">E5222_10790</name>
</gene>
<dbReference type="PANTHER" id="PTHR45036:SF1">
    <property type="entry name" value="METHYLTRANSFERASE LIKE 7A"/>
    <property type="match status" value="1"/>
</dbReference>
<keyword evidence="3" id="KW-1185">Reference proteome</keyword>
<reference evidence="2 3" key="1">
    <citation type="submission" date="2019-04" db="EMBL/GenBank/DDBJ databases">
        <title>Altererythrobacter aquimixticola sp. nov., isolated from sediment of junction between the ocean and a freshwater spring.</title>
        <authorList>
            <person name="Yoon J.-H."/>
        </authorList>
    </citation>
    <scope>NUCLEOTIDE SEQUENCE [LARGE SCALE GENOMIC DNA]</scope>
    <source>
        <strain evidence="2 3">SSKS-13</strain>
    </source>
</reference>
<feature type="domain" description="Methyltransferase type 11" evidence="1">
    <location>
        <begin position="44"/>
        <end position="140"/>
    </location>
</feature>
<dbReference type="RefSeq" id="WP_136693745.1">
    <property type="nucleotide sequence ID" value="NZ_SSHH01000002.1"/>
</dbReference>
<protein>
    <submittedName>
        <fullName evidence="2">Class I SAM-dependent methyltransferase</fullName>
    </submittedName>
</protein>
<dbReference type="Proteomes" id="UP000309389">
    <property type="component" value="Unassembled WGS sequence"/>
</dbReference>
<dbReference type="AlphaFoldDB" id="A0A4T3F786"/>
<organism evidence="2 3">
    <name type="scientific">Alteraurantiacibacter aquimixticola</name>
    <dbReference type="NCBI Taxonomy" id="2489173"/>
    <lineage>
        <taxon>Bacteria</taxon>
        <taxon>Pseudomonadati</taxon>
        <taxon>Pseudomonadota</taxon>
        <taxon>Alphaproteobacteria</taxon>
        <taxon>Sphingomonadales</taxon>
        <taxon>Erythrobacteraceae</taxon>
        <taxon>Alteraurantiacibacter</taxon>
    </lineage>
</organism>
<keyword evidence="2" id="KW-0808">Transferase</keyword>
<proteinExistence type="predicted"/>
<sequence length="213" mass="23502">MHTTGVATAYDRWAPIYDLVFGNVFAGGRREAIDAAERVGGAILEIGIGTGISLPLYRADSQVYGVDISDAMLDKARERVERLGLTSVREIARMDAEDLQYGDETFDVAVAQYVITAVPDPEKAMDELVRVTRPGGEIIITTRVGAGHGMRGKIEKALMPLTTRLGFRTDFPWARYENWASRNPQALLLEQRPLAPLGHFSLVRYRKLAGKPA</sequence>
<dbReference type="InterPro" id="IPR013216">
    <property type="entry name" value="Methyltransf_11"/>
</dbReference>
<dbReference type="PANTHER" id="PTHR45036">
    <property type="entry name" value="METHYLTRANSFERASE LIKE 7B"/>
    <property type="match status" value="1"/>
</dbReference>
<dbReference type="GO" id="GO:0008757">
    <property type="term" value="F:S-adenosylmethionine-dependent methyltransferase activity"/>
    <property type="evidence" value="ECO:0007669"/>
    <property type="project" value="InterPro"/>
</dbReference>
<keyword evidence="2" id="KW-0489">Methyltransferase</keyword>
<evidence type="ECO:0000313" key="3">
    <source>
        <dbReference type="Proteomes" id="UP000309389"/>
    </source>
</evidence>
<name>A0A4T3F786_9SPHN</name>
<dbReference type="GO" id="GO:0032259">
    <property type="term" value="P:methylation"/>
    <property type="evidence" value="ECO:0007669"/>
    <property type="project" value="UniProtKB-KW"/>
</dbReference>
<evidence type="ECO:0000259" key="1">
    <source>
        <dbReference type="Pfam" id="PF08241"/>
    </source>
</evidence>
<dbReference type="SUPFAM" id="SSF53335">
    <property type="entry name" value="S-adenosyl-L-methionine-dependent methyltransferases"/>
    <property type="match status" value="1"/>
</dbReference>
<dbReference type="Pfam" id="PF08241">
    <property type="entry name" value="Methyltransf_11"/>
    <property type="match status" value="1"/>
</dbReference>
<accession>A0A4T3F786</accession>
<dbReference type="InterPro" id="IPR052356">
    <property type="entry name" value="Thiol_S-MT"/>
</dbReference>
<evidence type="ECO:0000313" key="2">
    <source>
        <dbReference type="EMBL" id="TIX50726.1"/>
    </source>
</evidence>